<accession>A0A6J5NRM9</accession>
<dbReference type="EMBL" id="LR796706">
    <property type="protein sequence ID" value="CAB4161432.1"/>
    <property type="molecule type" value="Genomic_DNA"/>
</dbReference>
<proteinExistence type="predicted"/>
<dbReference type="Pfam" id="PF25181">
    <property type="entry name" value="Phage_Bbp19"/>
    <property type="match status" value="1"/>
</dbReference>
<organism evidence="2">
    <name type="scientific">uncultured Caudovirales phage</name>
    <dbReference type="NCBI Taxonomy" id="2100421"/>
    <lineage>
        <taxon>Viruses</taxon>
        <taxon>Duplodnaviria</taxon>
        <taxon>Heunggongvirae</taxon>
        <taxon>Uroviricota</taxon>
        <taxon>Caudoviricetes</taxon>
        <taxon>Peduoviridae</taxon>
        <taxon>Maltschvirus</taxon>
        <taxon>Maltschvirus maltsch</taxon>
    </lineage>
</organism>
<dbReference type="InterPro" id="IPR057447">
    <property type="entry name" value="Bbp19-like_phage"/>
</dbReference>
<evidence type="ECO:0000259" key="1">
    <source>
        <dbReference type="Pfam" id="PF25181"/>
    </source>
</evidence>
<sequence length="98" mass="11060">MSADVDDDGIAEAQRRQAENASKTLIEDVRWLMSSPRGRRLVWWLLGKCGVNRTSFNNSGSVMAFNEGQRNIGLLLQGEVIEASPEAYMTMLTEQRKR</sequence>
<protein>
    <recommendedName>
        <fullName evidence="1">Bbp19-like phage domain-containing protein</fullName>
    </recommendedName>
</protein>
<evidence type="ECO:0000313" key="2">
    <source>
        <dbReference type="EMBL" id="CAB4161432.1"/>
    </source>
</evidence>
<gene>
    <name evidence="2" type="ORF">UFOVP728_49</name>
</gene>
<name>A0A6J5NRM9_9CAUD</name>
<feature type="domain" description="Bbp19-like phage" evidence="1">
    <location>
        <begin position="30"/>
        <end position="92"/>
    </location>
</feature>
<reference evidence="2" key="1">
    <citation type="submission" date="2020-04" db="EMBL/GenBank/DDBJ databases">
        <authorList>
            <person name="Chiriac C."/>
            <person name="Salcher M."/>
            <person name="Ghai R."/>
            <person name="Kavagutti S V."/>
        </authorList>
    </citation>
    <scope>NUCLEOTIDE SEQUENCE</scope>
</reference>